<evidence type="ECO:0000256" key="2">
    <source>
        <dbReference type="ARBA" id="ARBA00004994"/>
    </source>
</evidence>
<dbReference type="Gene3D" id="1.10.1040.10">
    <property type="entry name" value="N-(1-d-carboxylethyl)-l-norvaline Dehydrogenase, domain 2"/>
    <property type="match status" value="1"/>
</dbReference>
<keyword evidence="7 11" id="KW-0521">NADP</keyword>
<comment type="function">
    <text evidence="1 11">Catalyzes the NADPH-dependent reduction of ketopantoate into pantoic acid.</text>
</comment>
<dbReference type="UniPathway" id="UPA00028">
    <property type="reaction ID" value="UER00004"/>
</dbReference>
<dbReference type="SUPFAM" id="SSF51735">
    <property type="entry name" value="NAD(P)-binding Rossmann-fold domains"/>
    <property type="match status" value="1"/>
</dbReference>
<feature type="domain" description="Ketopantoate reductase C-terminal" evidence="13">
    <location>
        <begin position="181"/>
        <end position="301"/>
    </location>
</feature>
<evidence type="ECO:0000256" key="7">
    <source>
        <dbReference type="ARBA" id="ARBA00022857"/>
    </source>
</evidence>
<dbReference type="InterPro" id="IPR003710">
    <property type="entry name" value="ApbA"/>
</dbReference>
<name>A0A8J7VVJ3_9GAMM</name>
<evidence type="ECO:0000259" key="13">
    <source>
        <dbReference type="Pfam" id="PF08546"/>
    </source>
</evidence>
<sequence length="311" mass="32519">MRILVVGAGALGGYFGARMLEAGIDTTFLVRPRRAAQLAGEGLVVHSPHGDLRIDAPPSVQADALRSADPFDAVLLGCKASDLDAPLDDVAPAVGTGTAIVPMLNGMAHLRAIEARFGPGPVLGGQCFISATLDDAGHVRHLNATHALSFGEPDGARSPRVEALAQALAPARFDVRASGSILQEMWEKWVFIATAAGINCLLRGSIGELVAAGAGDAALALHAECAAVAARHGHAPREASLERDRRLLAAADSSLEASMLKDLERGARTEHAHILDDLLARAEGLDTPLLRLAAAHLRVYEQRRAARGGPR</sequence>
<keyword evidence="6 11" id="KW-0566">Pantothenate biosynthesis</keyword>
<evidence type="ECO:0000256" key="4">
    <source>
        <dbReference type="ARBA" id="ARBA00013014"/>
    </source>
</evidence>
<dbReference type="SUPFAM" id="SSF48179">
    <property type="entry name" value="6-phosphogluconate dehydrogenase C-terminal domain-like"/>
    <property type="match status" value="1"/>
</dbReference>
<protein>
    <recommendedName>
        <fullName evidence="5 11">2-dehydropantoate 2-reductase</fullName>
        <ecNumber evidence="4 11">1.1.1.169</ecNumber>
    </recommendedName>
    <alternativeName>
        <fullName evidence="9 11">Ketopantoate reductase</fullName>
    </alternativeName>
</protein>
<dbReference type="InterPro" id="IPR013332">
    <property type="entry name" value="KPR_N"/>
</dbReference>
<evidence type="ECO:0000256" key="9">
    <source>
        <dbReference type="ARBA" id="ARBA00032024"/>
    </source>
</evidence>
<dbReference type="Pfam" id="PF02558">
    <property type="entry name" value="ApbA"/>
    <property type="match status" value="1"/>
</dbReference>
<evidence type="ECO:0000256" key="11">
    <source>
        <dbReference type="RuleBase" id="RU362068"/>
    </source>
</evidence>
<keyword evidence="8 11" id="KW-0560">Oxidoreductase</keyword>
<evidence type="ECO:0000256" key="5">
    <source>
        <dbReference type="ARBA" id="ARBA00019465"/>
    </source>
</evidence>
<dbReference type="NCBIfam" id="TIGR00745">
    <property type="entry name" value="apbA_panE"/>
    <property type="match status" value="1"/>
</dbReference>
<accession>A0A8J7VVJ3</accession>
<evidence type="ECO:0000256" key="8">
    <source>
        <dbReference type="ARBA" id="ARBA00023002"/>
    </source>
</evidence>
<dbReference type="PANTHER" id="PTHR21708:SF26">
    <property type="entry name" value="2-DEHYDROPANTOATE 2-REDUCTASE"/>
    <property type="match status" value="1"/>
</dbReference>
<reference evidence="14" key="1">
    <citation type="submission" date="2021-04" db="EMBL/GenBank/DDBJ databases">
        <authorList>
            <person name="Karlyshev A.V."/>
        </authorList>
    </citation>
    <scope>NUCLEOTIDE SEQUENCE</scope>
    <source>
        <strain evidence="14">LMG 29479</strain>
    </source>
</reference>
<evidence type="ECO:0000256" key="3">
    <source>
        <dbReference type="ARBA" id="ARBA00007870"/>
    </source>
</evidence>
<evidence type="ECO:0000313" key="14">
    <source>
        <dbReference type="EMBL" id="MBR0563777.1"/>
    </source>
</evidence>
<dbReference type="EMBL" id="JAGQFT010000176">
    <property type="protein sequence ID" value="MBR0563777.1"/>
    <property type="molecule type" value="Genomic_DNA"/>
</dbReference>
<dbReference type="InterPro" id="IPR013328">
    <property type="entry name" value="6PGD_dom2"/>
</dbReference>
<evidence type="ECO:0000259" key="12">
    <source>
        <dbReference type="Pfam" id="PF02558"/>
    </source>
</evidence>
<dbReference type="FunFam" id="3.40.50.720:FF:000307">
    <property type="entry name" value="2-dehydropantoate 2-reductase"/>
    <property type="match status" value="1"/>
</dbReference>
<dbReference type="AlphaFoldDB" id="A0A8J7VVJ3"/>
<dbReference type="EC" id="1.1.1.169" evidence="4 11"/>
<comment type="catalytic activity">
    <reaction evidence="10 11">
        <text>(R)-pantoate + NADP(+) = 2-dehydropantoate + NADPH + H(+)</text>
        <dbReference type="Rhea" id="RHEA:16233"/>
        <dbReference type="ChEBI" id="CHEBI:11561"/>
        <dbReference type="ChEBI" id="CHEBI:15378"/>
        <dbReference type="ChEBI" id="CHEBI:15980"/>
        <dbReference type="ChEBI" id="CHEBI:57783"/>
        <dbReference type="ChEBI" id="CHEBI:58349"/>
        <dbReference type="EC" id="1.1.1.169"/>
    </reaction>
</comment>
<dbReference type="GO" id="GO:0008677">
    <property type="term" value="F:2-dehydropantoate 2-reductase activity"/>
    <property type="evidence" value="ECO:0007669"/>
    <property type="project" value="UniProtKB-EC"/>
</dbReference>
<evidence type="ECO:0000256" key="10">
    <source>
        <dbReference type="ARBA" id="ARBA00048793"/>
    </source>
</evidence>
<dbReference type="InterPro" id="IPR036291">
    <property type="entry name" value="NAD(P)-bd_dom_sf"/>
</dbReference>
<dbReference type="Gene3D" id="3.40.50.720">
    <property type="entry name" value="NAD(P)-binding Rossmann-like Domain"/>
    <property type="match status" value="1"/>
</dbReference>
<dbReference type="PANTHER" id="PTHR21708">
    <property type="entry name" value="PROBABLE 2-DEHYDROPANTOATE 2-REDUCTASE"/>
    <property type="match status" value="1"/>
</dbReference>
<dbReference type="InterPro" id="IPR013752">
    <property type="entry name" value="KPA_reductase"/>
</dbReference>
<comment type="similarity">
    <text evidence="3 11">Belongs to the ketopantoate reductase family.</text>
</comment>
<proteinExistence type="inferred from homology"/>
<feature type="domain" description="Ketopantoate reductase N-terminal" evidence="12">
    <location>
        <begin position="3"/>
        <end position="154"/>
    </location>
</feature>
<dbReference type="GO" id="GO:0015940">
    <property type="term" value="P:pantothenate biosynthetic process"/>
    <property type="evidence" value="ECO:0007669"/>
    <property type="project" value="UniProtKB-UniPathway"/>
</dbReference>
<dbReference type="GO" id="GO:0005737">
    <property type="term" value="C:cytoplasm"/>
    <property type="evidence" value="ECO:0007669"/>
    <property type="project" value="TreeGrafter"/>
</dbReference>
<dbReference type="Pfam" id="PF08546">
    <property type="entry name" value="ApbA_C"/>
    <property type="match status" value="1"/>
</dbReference>
<dbReference type="InterPro" id="IPR051402">
    <property type="entry name" value="KPR-Related"/>
</dbReference>
<evidence type="ECO:0000256" key="6">
    <source>
        <dbReference type="ARBA" id="ARBA00022655"/>
    </source>
</evidence>
<comment type="pathway">
    <text evidence="2 11">Cofactor biosynthesis; (R)-pantothenate biosynthesis; (R)-pantoate from 3-methyl-2-oxobutanoate: step 2/2.</text>
</comment>
<comment type="caution">
    <text evidence="14">The sequence shown here is derived from an EMBL/GenBank/DDBJ whole genome shotgun (WGS) entry which is preliminary data.</text>
</comment>
<evidence type="ECO:0000256" key="1">
    <source>
        <dbReference type="ARBA" id="ARBA00002919"/>
    </source>
</evidence>
<gene>
    <name evidence="14" type="ORF">KB893_14840</name>
</gene>
<organism evidence="14">
    <name type="scientific">Coralloluteibacterium stylophorae</name>
    <dbReference type="NCBI Taxonomy" id="1776034"/>
    <lineage>
        <taxon>Bacteria</taxon>
        <taxon>Pseudomonadati</taxon>
        <taxon>Pseudomonadota</taxon>
        <taxon>Gammaproteobacteria</taxon>
        <taxon>Lysobacterales</taxon>
        <taxon>Lysobacteraceae</taxon>
        <taxon>Coralloluteibacterium</taxon>
    </lineage>
</organism>
<dbReference type="InterPro" id="IPR008927">
    <property type="entry name" value="6-PGluconate_DH-like_C_sf"/>
</dbReference>